<evidence type="ECO:0000259" key="3">
    <source>
        <dbReference type="Pfam" id="PF01298"/>
    </source>
</evidence>
<dbReference type="SUPFAM" id="SSF56925">
    <property type="entry name" value="OMPA-like"/>
    <property type="match status" value="1"/>
</dbReference>
<evidence type="ECO:0000256" key="2">
    <source>
        <dbReference type="SAM" id="SignalP"/>
    </source>
</evidence>
<accession>A0A6G6Y916</accession>
<dbReference type="KEGG" id="spzr:G5C33_16920"/>
<name>A0A6G6Y916_9SPHN</name>
<organism evidence="4 5">
    <name type="scientific">Stakelama tenebrarum</name>
    <dbReference type="NCBI Taxonomy" id="2711215"/>
    <lineage>
        <taxon>Bacteria</taxon>
        <taxon>Pseudomonadati</taxon>
        <taxon>Pseudomonadota</taxon>
        <taxon>Alphaproteobacteria</taxon>
        <taxon>Sphingomonadales</taxon>
        <taxon>Sphingomonadaceae</taxon>
        <taxon>Stakelama</taxon>
    </lineage>
</organism>
<dbReference type="AlphaFoldDB" id="A0A6G6Y916"/>
<dbReference type="Pfam" id="PF01298">
    <property type="entry name" value="TbpB_B_D"/>
    <property type="match status" value="1"/>
</dbReference>
<evidence type="ECO:0000313" key="5">
    <source>
        <dbReference type="Proteomes" id="UP000501568"/>
    </source>
</evidence>
<feature type="signal peptide" evidence="2">
    <location>
        <begin position="1"/>
        <end position="24"/>
    </location>
</feature>
<feature type="chain" id="PRO_5026351058" evidence="2">
    <location>
        <begin position="25"/>
        <end position="313"/>
    </location>
</feature>
<feature type="region of interest" description="Disordered" evidence="1">
    <location>
        <begin position="23"/>
        <end position="45"/>
    </location>
</feature>
<protein>
    <submittedName>
        <fullName evidence="4">Transferrin-binding protein-like solute binding protein</fullName>
    </submittedName>
</protein>
<dbReference type="InterPro" id="IPR001677">
    <property type="entry name" value="TbpB_B_D"/>
</dbReference>
<gene>
    <name evidence="4" type="ORF">G5C33_16920</name>
</gene>
<dbReference type="Gene3D" id="2.40.160.90">
    <property type="match status" value="1"/>
</dbReference>
<dbReference type="EMBL" id="CP049109">
    <property type="protein sequence ID" value="QIG81297.1"/>
    <property type="molecule type" value="Genomic_DNA"/>
</dbReference>
<proteinExistence type="predicted"/>
<sequence>MKRGFLVAASAAALLSACSGGNSGSSSGGGSVVTPPVTPSPSPTSSYPLYADLSGQVRLQSAQSGFWNIHGPSVPQIYGVNGFGEGIEFEYDADAKTYVIDNGAYSGTFTADEIDPASPQDSAFYRKTDGSFFNVRQPNGSDPFHYLRFIDYVVASDSGSHILALTGIPTRTADLPTSGSYSYQGAAGVFGYAVVATGTGDFETYSLSNSTIRMTVNFGAETVSAHIVFVGTPESGGADIDLVTADVSANFDGSNARAALSGTFRNSNLPLAIGGVVFGSQAQEAGAILSLSAGSNETPARYMTLVAMGAAKR</sequence>
<feature type="domain" description="Transferrin-binding protein B C-lobe/N-lobe beta-barrel" evidence="3">
    <location>
        <begin position="175"/>
        <end position="294"/>
    </location>
</feature>
<reference evidence="4 5" key="1">
    <citation type="submission" date="2020-02" db="EMBL/GenBank/DDBJ databases">
        <authorList>
            <person name="Zheng R.K."/>
            <person name="Sun C.M."/>
        </authorList>
    </citation>
    <scope>NUCLEOTIDE SEQUENCE [LARGE SCALE GENOMIC DNA]</scope>
    <source>
        <strain evidence="5">zrk23</strain>
    </source>
</reference>
<evidence type="ECO:0000313" key="4">
    <source>
        <dbReference type="EMBL" id="QIG81297.1"/>
    </source>
</evidence>
<dbReference type="InterPro" id="IPR011250">
    <property type="entry name" value="OMP/PagP_B-barrel"/>
</dbReference>
<keyword evidence="5" id="KW-1185">Reference proteome</keyword>
<keyword evidence="2" id="KW-0732">Signal</keyword>
<dbReference type="Proteomes" id="UP000501568">
    <property type="component" value="Chromosome"/>
</dbReference>
<evidence type="ECO:0000256" key="1">
    <source>
        <dbReference type="SAM" id="MobiDB-lite"/>
    </source>
</evidence>
<dbReference type="RefSeq" id="WP_165328223.1">
    <property type="nucleotide sequence ID" value="NZ_CP049109.1"/>
</dbReference>
<dbReference type="PROSITE" id="PS51257">
    <property type="entry name" value="PROKAR_LIPOPROTEIN"/>
    <property type="match status" value="1"/>
</dbReference>